<accession>A0AAU8C7Q9</accession>
<gene>
    <name evidence="4" type="ORF">ABM428_14575</name>
</gene>
<geneLocation type="plasmid" evidence="4">
    <name>pZYJ01</name>
</geneLocation>
<evidence type="ECO:0000256" key="1">
    <source>
        <dbReference type="ARBA" id="ARBA00009013"/>
    </source>
</evidence>
<reference evidence="4" key="2">
    <citation type="submission" date="2024-06" db="EMBL/GenBank/DDBJ databases">
        <authorList>
            <person name="Deng Y."/>
        </authorList>
    </citation>
    <scope>NUCLEOTIDE SEQUENCE</scope>
    <source>
        <strain evidence="4">TCYB15</strain>
        <plasmid evidence="4">pZYJ01</plasmid>
    </source>
</reference>
<dbReference type="CDD" id="cd07043">
    <property type="entry name" value="STAS_anti-anti-sigma_factors"/>
    <property type="match status" value="1"/>
</dbReference>
<dbReference type="Gene3D" id="3.30.750.24">
    <property type="entry name" value="STAS domain"/>
    <property type="match status" value="1"/>
</dbReference>
<evidence type="ECO:0000259" key="3">
    <source>
        <dbReference type="PROSITE" id="PS50801"/>
    </source>
</evidence>
<dbReference type="NCBIfam" id="TIGR00377">
    <property type="entry name" value="ant_ant_sig"/>
    <property type="match status" value="1"/>
</dbReference>
<feature type="domain" description="STAS" evidence="3">
    <location>
        <begin position="21"/>
        <end position="110"/>
    </location>
</feature>
<dbReference type="PROSITE" id="PS50801">
    <property type="entry name" value="STAS"/>
    <property type="match status" value="1"/>
</dbReference>
<dbReference type="PANTHER" id="PTHR33495:SF2">
    <property type="entry name" value="ANTI-SIGMA FACTOR ANTAGONIST TM_1081-RELATED"/>
    <property type="match status" value="1"/>
</dbReference>
<dbReference type="EMBL" id="CP159194">
    <property type="protein sequence ID" value="XCF11868.1"/>
    <property type="molecule type" value="Genomic_DNA"/>
</dbReference>
<dbReference type="KEGG" id="suly:ABM428_14575"/>
<organism evidence="4">
    <name type="scientific">Sulfitobacter sp. TCYB15</name>
    <dbReference type="NCBI Taxonomy" id="3229275"/>
    <lineage>
        <taxon>Bacteria</taxon>
        <taxon>Pseudomonadati</taxon>
        <taxon>Pseudomonadota</taxon>
        <taxon>Alphaproteobacteria</taxon>
        <taxon>Rhodobacterales</taxon>
        <taxon>Roseobacteraceae</taxon>
        <taxon>Sulfitobacter</taxon>
    </lineage>
</organism>
<evidence type="ECO:0000256" key="2">
    <source>
        <dbReference type="RuleBase" id="RU003749"/>
    </source>
</evidence>
<name>A0AAU8C7Q9_9RHOB</name>
<dbReference type="SUPFAM" id="SSF52091">
    <property type="entry name" value="SpoIIaa-like"/>
    <property type="match status" value="1"/>
</dbReference>
<dbReference type="InterPro" id="IPR002645">
    <property type="entry name" value="STAS_dom"/>
</dbReference>
<evidence type="ECO:0000313" key="4">
    <source>
        <dbReference type="EMBL" id="XCF11868.1"/>
    </source>
</evidence>
<protein>
    <recommendedName>
        <fullName evidence="2">Anti-sigma factor antagonist</fullName>
    </recommendedName>
</protein>
<keyword evidence="4" id="KW-0614">Plasmid</keyword>
<dbReference type="RefSeq" id="WP_353628481.1">
    <property type="nucleotide sequence ID" value="NZ_CP159194.1"/>
</dbReference>
<comment type="similarity">
    <text evidence="1 2">Belongs to the anti-sigma-factor antagonist family.</text>
</comment>
<dbReference type="InterPro" id="IPR036513">
    <property type="entry name" value="STAS_dom_sf"/>
</dbReference>
<dbReference type="Pfam" id="PF01740">
    <property type="entry name" value="STAS"/>
    <property type="match status" value="1"/>
</dbReference>
<reference evidence="4" key="1">
    <citation type="journal article" date="2020" name="Int. J. Syst. Evol. Microbiol.">
        <title>Notification of changes in taxonomic opinion previously published outside the IJSEM.</title>
        <authorList>
            <person name="Oren A."/>
            <person name="Garrity G."/>
        </authorList>
    </citation>
    <scope>NUCLEOTIDE SEQUENCE</scope>
    <source>
        <strain evidence="4">TCYB15</strain>
    </source>
</reference>
<dbReference type="GO" id="GO:0043856">
    <property type="term" value="F:anti-sigma factor antagonist activity"/>
    <property type="evidence" value="ECO:0007669"/>
    <property type="project" value="InterPro"/>
</dbReference>
<dbReference type="InterPro" id="IPR003658">
    <property type="entry name" value="Anti-sigma_ant"/>
</dbReference>
<sequence>MIYTTQHDDSITVVRPGVERLTAQNATGFKNEVVELIDQGNSQIIVDFSQVSFLDSSGLGALVGVLKKIGHRGDLLVADLNSDVEQMFRICRMDRVLPIHRNVDAALQSLRERQ</sequence>
<dbReference type="AlphaFoldDB" id="A0AAU8C7Q9"/>
<dbReference type="PANTHER" id="PTHR33495">
    <property type="entry name" value="ANTI-SIGMA FACTOR ANTAGONIST TM_1081-RELATED-RELATED"/>
    <property type="match status" value="1"/>
</dbReference>
<proteinExistence type="inferred from homology"/>